<organism evidence="2 3">
    <name type="scientific">Tilletiaria anomala (strain ATCC 24038 / CBS 436.72 / UBC 951)</name>
    <dbReference type="NCBI Taxonomy" id="1037660"/>
    <lineage>
        <taxon>Eukaryota</taxon>
        <taxon>Fungi</taxon>
        <taxon>Dikarya</taxon>
        <taxon>Basidiomycota</taxon>
        <taxon>Ustilaginomycotina</taxon>
        <taxon>Exobasidiomycetes</taxon>
        <taxon>Georgefischeriales</taxon>
        <taxon>Tilletiariaceae</taxon>
        <taxon>Tilletiaria</taxon>
    </lineage>
</organism>
<sequence>MAALFSPFRNTYRYLQRTAHEKPVIFFSLLIGSLGPIAVVTVPPIRKRYGWKQSERIPTSYPLPDRKREEITGYDDK</sequence>
<keyword evidence="3" id="KW-1185">Reference proteome</keyword>
<keyword evidence="1" id="KW-1133">Transmembrane helix</keyword>
<feature type="transmembrane region" description="Helical" evidence="1">
    <location>
        <begin position="24"/>
        <end position="45"/>
    </location>
</feature>
<dbReference type="OMA" id="EKPAIFW"/>
<reference evidence="2 3" key="1">
    <citation type="submission" date="2014-05" db="EMBL/GenBank/DDBJ databases">
        <title>Draft genome sequence of a rare smut relative, Tilletiaria anomala UBC 951.</title>
        <authorList>
            <consortium name="DOE Joint Genome Institute"/>
            <person name="Toome M."/>
            <person name="Kuo A."/>
            <person name="Henrissat B."/>
            <person name="Lipzen A."/>
            <person name="Tritt A."/>
            <person name="Yoshinaga Y."/>
            <person name="Zane M."/>
            <person name="Barry K."/>
            <person name="Grigoriev I.V."/>
            <person name="Spatafora J.W."/>
            <person name="Aimea M.C."/>
        </authorList>
    </citation>
    <scope>NUCLEOTIDE SEQUENCE [LARGE SCALE GENOMIC DNA]</scope>
    <source>
        <strain evidence="2 3">UBC 951</strain>
    </source>
</reference>
<gene>
    <name evidence="2" type="ORF">K437DRAFT_227319</name>
</gene>
<dbReference type="GeneID" id="25262620"/>
<accession>A0A066VP15</accession>
<dbReference type="PANTHER" id="PTHR38488">
    <property type="entry name" value="OXIDOREDUCTASE 9.5 KDA SUBUNIT, PUTATIVE (AFU_ORTHOLOGUE AFUA_5G08980)-RELATED"/>
    <property type="match status" value="1"/>
</dbReference>
<dbReference type="RefSeq" id="XP_013241407.1">
    <property type="nucleotide sequence ID" value="XM_013385953.1"/>
</dbReference>
<evidence type="ECO:0008006" key="4">
    <source>
        <dbReference type="Google" id="ProtNLM"/>
    </source>
</evidence>
<dbReference type="InParanoid" id="A0A066VP15"/>
<evidence type="ECO:0000313" key="3">
    <source>
        <dbReference type="Proteomes" id="UP000027361"/>
    </source>
</evidence>
<keyword evidence="1" id="KW-0812">Transmembrane</keyword>
<evidence type="ECO:0000313" key="2">
    <source>
        <dbReference type="EMBL" id="KDN40509.1"/>
    </source>
</evidence>
<dbReference type="AlphaFoldDB" id="A0A066VP15"/>
<dbReference type="InterPro" id="IPR039961">
    <property type="entry name" value="Nuo9.5"/>
</dbReference>
<dbReference type="CDD" id="cd22903">
    <property type="entry name" value="NI9M"/>
    <property type="match status" value="1"/>
</dbReference>
<dbReference type="OrthoDB" id="2093409at2759"/>
<dbReference type="STRING" id="1037660.A0A066VP15"/>
<evidence type="ECO:0000256" key="1">
    <source>
        <dbReference type="SAM" id="Phobius"/>
    </source>
</evidence>
<keyword evidence="1" id="KW-0472">Membrane</keyword>
<protein>
    <recommendedName>
        <fullName evidence="4">NADH-ubiquinone oxidoreductase 9.5 kDa subunit</fullName>
    </recommendedName>
</protein>
<dbReference type="EMBL" id="JMSN01000090">
    <property type="protein sequence ID" value="KDN40509.1"/>
    <property type="molecule type" value="Genomic_DNA"/>
</dbReference>
<dbReference type="PANTHER" id="PTHR38488:SF1">
    <property type="entry name" value="OXIDOREDUCTASE 9.5 KDA SUBUNIT, PUTATIVE (AFU_ORTHOLOGUE AFUA_5G08980)-RELATED"/>
    <property type="match status" value="1"/>
</dbReference>
<dbReference type="Proteomes" id="UP000027361">
    <property type="component" value="Unassembled WGS sequence"/>
</dbReference>
<dbReference type="HOGENOM" id="CLU_166990_2_0_1"/>
<name>A0A066VP15_TILAU</name>
<proteinExistence type="predicted"/>
<comment type="caution">
    <text evidence="2">The sequence shown here is derived from an EMBL/GenBank/DDBJ whole genome shotgun (WGS) entry which is preliminary data.</text>
</comment>